<reference evidence="1" key="2">
    <citation type="journal article" date="2015" name="Data Brief">
        <title>Shoot transcriptome of the giant reed, Arundo donax.</title>
        <authorList>
            <person name="Barrero R.A."/>
            <person name="Guerrero F.D."/>
            <person name="Moolhuijzen P."/>
            <person name="Goolsby J.A."/>
            <person name="Tidwell J."/>
            <person name="Bellgard S.E."/>
            <person name="Bellgard M.I."/>
        </authorList>
    </citation>
    <scope>NUCLEOTIDE SEQUENCE</scope>
    <source>
        <tissue evidence="1">Shoot tissue taken approximately 20 cm above the soil surface</tissue>
    </source>
</reference>
<dbReference type="EMBL" id="GBRH01237549">
    <property type="protein sequence ID" value="JAD60346.1"/>
    <property type="molecule type" value="Transcribed_RNA"/>
</dbReference>
<reference evidence="1" key="1">
    <citation type="submission" date="2014-09" db="EMBL/GenBank/DDBJ databases">
        <authorList>
            <person name="Magalhaes I.L.F."/>
            <person name="Oliveira U."/>
            <person name="Santos F.R."/>
            <person name="Vidigal T.H.D.A."/>
            <person name="Brescovit A.D."/>
            <person name="Santos A.J."/>
        </authorList>
    </citation>
    <scope>NUCLEOTIDE SEQUENCE</scope>
    <source>
        <tissue evidence="1">Shoot tissue taken approximately 20 cm above the soil surface</tissue>
    </source>
</reference>
<organism evidence="1">
    <name type="scientific">Arundo donax</name>
    <name type="common">Giant reed</name>
    <name type="synonym">Donax arundinaceus</name>
    <dbReference type="NCBI Taxonomy" id="35708"/>
    <lineage>
        <taxon>Eukaryota</taxon>
        <taxon>Viridiplantae</taxon>
        <taxon>Streptophyta</taxon>
        <taxon>Embryophyta</taxon>
        <taxon>Tracheophyta</taxon>
        <taxon>Spermatophyta</taxon>
        <taxon>Magnoliopsida</taxon>
        <taxon>Liliopsida</taxon>
        <taxon>Poales</taxon>
        <taxon>Poaceae</taxon>
        <taxon>PACMAD clade</taxon>
        <taxon>Arundinoideae</taxon>
        <taxon>Arundineae</taxon>
        <taxon>Arundo</taxon>
    </lineage>
</organism>
<sequence>MKCYYFGQKLNMVLLFLHCDSTIQ</sequence>
<accession>A0A0A9BAH8</accession>
<name>A0A0A9BAH8_ARUDO</name>
<protein>
    <submittedName>
        <fullName evidence="1">Uncharacterized protein</fullName>
    </submittedName>
</protein>
<proteinExistence type="predicted"/>
<dbReference type="AlphaFoldDB" id="A0A0A9BAH8"/>
<evidence type="ECO:0000313" key="1">
    <source>
        <dbReference type="EMBL" id="JAD60346.1"/>
    </source>
</evidence>